<name>A0A976X4R8_9LACO</name>
<dbReference type="AlphaFoldDB" id="A0A976X4R8"/>
<dbReference type="KEGG" id="lbe:MOO44_00045"/>
<protein>
    <submittedName>
        <fullName evidence="1">Uncharacterized protein</fullName>
    </submittedName>
</protein>
<proteinExistence type="predicted"/>
<geneLocation type="plasmid" evidence="1 2">
    <name>p1unnamed</name>
</geneLocation>
<sequence length="143" mass="16647">MKIDFDLNKIRALLNDSKEIHSLVRITDDILDTFDPEMPHFKVDVDGCSIYVGSDDDDESVFTFKDFHYLNSIHFEKLANNLEKQIFAKDTLSNEFGIEVGEMNSATKYMDQFSEEDIIKGILQMLDGFDWVHHYVMVNEKLL</sequence>
<keyword evidence="1" id="KW-0614">Plasmid</keyword>
<dbReference type="RefSeq" id="WP_260115877.1">
    <property type="nucleotide sequence ID" value="NZ_CP093360.1"/>
</dbReference>
<keyword evidence="2" id="KW-1185">Reference proteome</keyword>
<reference evidence="1" key="1">
    <citation type="journal article" date="2022" name="Int. J. Syst. Evol. Microbiol.">
        <title>Apilactobacillus apisilvae sp. nov., Nicolia spurrieriana gen. nov. sp. nov., Bombilactobacillus folatiphilus sp. nov. and Bombilactobacillus thymidiniphilus sp. nov., four new lactic acid bacterial isolates from stingless bees Tetragonula carbonaria and Austroplebeia australis.</title>
        <authorList>
            <person name="Oliphant S.A."/>
            <person name="Watson-Haigh N.S."/>
            <person name="Sumby K.M."/>
            <person name="Gardner J."/>
            <person name="Groom S."/>
            <person name="Jiranek V."/>
        </authorList>
    </citation>
    <scope>NUCLEOTIDE SEQUENCE</scope>
    <source>
        <strain evidence="1">SGEP1_A5</strain>
    </source>
</reference>
<evidence type="ECO:0000313" key="1">
    <source>
        <dbReference type="EMBL" id="UQS86070.1"/>
    </source>
</evidence>
<gene>
    <name evidence="1" type="ORF">MOO44_00045</name>
</gene>
<dbReference type="EMBL" id="CP093360">
    <property type="protein sequence ID" value="UQS86070.1"/>
    <property type="molecule type" value="Genomic_DNA"/>
</dbReference>
<evidence type="ECO:0000313" key="2">
    <source>
        <dbReference type="Proteomes" id="UP000831181"/>
    </source>
</evidence>
<organism evidence="1 2">
    <name type="scientific">Nicoliella spurrieriana</name>
    <dbReference type="NCBI Taxonomy" id="2925830"/>
    <lineage>
        <taxon>Bacteria</taxon>
        <taxon>Bacillati</taxon>
        <taxon>Bacillota</taxon>
        <taxon>Bacilli</taxon>
        <taxon>Lactobacillales</taxon>
        <taxon>Lactobacillaceae</taxon>
        <taxon>Nicoliella</taxon>
    </lineage>
</organism>
<accession>A0A976X4R8</accession>
<dbReference type="Proteomes" id="UP000831181">
    <property type="component" value="Plasmid p1unnamed"/>
</dbReference>